<gene>
    <name evidence="1" type="ORF">F2Q70_00027208</name>
</gene>
<reference evidence="1" key="1">
    <citation type="submission" date="2019-12" db="EMBL/GenBank/DDBJ databases">
        <title>Genome sequencing and annotation of Brassica cretica.</title>
        <authorList>
            <person name="Studholme D.J."/>
            <person name="Sarris P.F."/>
        </authorList>
    </citation>
    <scope>NUCLEOTIDE SEQUENCE</scope>
    <source>
        <strain evidence="1">PFS-102/07</strain>
        <tissue evidence="1">Leaf</tissue>
    </source>
</reference>
<protein>
    <submittedName>
        <fullName evidence="1">Uncharacterized protein</fullName>
    </submittedName>
</protein>
<evidence type="ECO:0000313" key="1">
    <source>
        <dbReference type="EMBL" id="KAF2605396.1"/>
    </source>
</evidence>
<proteinExistence type="predicted"/>
<name>A0A8S9LJ78_BRACR</name>
<organism evidence="1">
    <name type="scientific">Brassica cretica</name>
    <name type="common">Mustard</name>
    <dbReference type="NCBI Taxonomy" id="69181"/>
    <lineage>
        <taxon>Eukaryota</taxon>
        <taxon>Viridiplantae</taxon>
        <taxon>Streptophyta</taxon>
        <taxon>Embryophyta</taxon>
        <taxon>Tracheophyta</taxon>
        <taxon>Spermatophyta</taxon>
        <taxon>Magnoliopsida</taxon>
        <taxon>eudicotyledons</taxon>
        <taxon>Gunneridae</taxon>
        <taxon>Pentapetalae</taxon>
        <taxon>rosids</taxon>
        <taxon>malvids</taxon>
        <taxon>Brassicales</taxon>
        <taxon>Brassicaceae</taxon>
        <taxon>Brassiceae</taxon>
        <taxon>Brassica</taxon>
    </lineage>
</organism>
<accession>A0A8S9LJ78</accession>
<sequence>MKLMSRLHRETMSNDEHMLTQGALETLSAGELRESNDAALLLCFGILIATMSSSVANQTGEHKIKLTNAS</sequence>
<dbReference type="EMBL" id="QGKY02000094">
    <property type="protein sequence ID" value="KAF2605396.1"/>
    <property type="molecule type" value="Genomic_DNA"/>
</dbReference>
<dbReference type="AlphaFoldDB" id="A0A8S9LJ78"/>
<comment type="caution">
    <text evidence="1">The sequence shown here is derived from an EMBL/GenBank/DDBJ whole genome shotgun (WGS) entry which is preliminary data.</text>
</comment>